<dbReference type="KEGG" id="mmai:sS8_0352"/>
<dbReference type="Gene3D" id="3.10.20.310">
    <property type="entry name" value="membrane protein fhac"/>
    <property type="match status" value="1"/>
</dbReference>
<evidence type="ECO:0000256" key="4">
    <source>
        <dbReference type="SAM" id="SignalP"/>
    </source>
</evidence>
<accession>A0A286P3U8</accession>
<feature type="domain" description="Haemolysin activator HlyB C-terminal" evidence="5">
    <location>
        <begin position="180"/>
        <end position="497"/>
    </location>
</feature>
<evidence type="ECO:0000256" key="3">
    <source>
        <dbReference type="ARBA" id="ARBA00023237"/>
    </source>
</evidence>
<dbReference type="InterPro" id="IPR005565">
    <property type="entry name" value="Hemolysn_activator_HlyB_C"/>
</dbReference>
<dbReference type="Proteomes" id="UP000266313">
    <property type="component" value="Chromosome"/>
</dbReference>
<dbReference type="EMBL" id="AP017928">
    <property type="protein sequence ID" value="BBA32320.1"/>
    <property type="molecule type" value="Genomic_DNA"/>
</dbReference>
<proteinExistence type="predicted"/>
<feature type="signal peptide" evidence="4">
    <location>
        <begin position="1"/>
        <end position="25"/>
    </location>
</feature>
<dbReference type="Gene3D" id="2.40.160.50">
    <property type="entry name" value="membrane protein fhac: a member of the omp85/tpsb transporter family"/>
    <property type="match status" value="1"/>
</dbReference>
<dbReference type="OrthoDB" id="5664954at2"/>
<feature type="domain" description="Polypeptide-transport-associated ShlB-type" evidence="6">
    <location>
        <begin position="39"/>
        <end position="114"/>
    </location>
</feature>
<protein>
    <submittedName>
        <fullName evidence="7">Hemolysin activation/secretion protein associated with VreARI signalling system</fullName>
    </submittedName>
</protein>
<keyword evidence="4" id="KW-0732">Signal</keyword>
<dbReference type="PANTHER" id="PTHR34597:SF6">
    <property type="entry name" value="BLR6126 PROTEIN"/>
    <property type="match status" value="1"/>
</dbReference>
<name>A0A286P3U8_9GAMM</name>
<dbReference type="InterPro" id="IPR013686">
    <property type="entry name" value="Polypept-transport_assoc_ShlB"/>
</dbReference>
<evidence type="ECO:0000313" key="7">
    <source>
        <dbReference type="EMBL" id="BBA32320.1"/>
    </source>
</evidence>
<sequence>MVNWVLLPARCIVAGLMLISLVAKCDEQPTPEASAAPKFDVWEYRVEGNSVLDNTRIEKAVYPFLGPGKAINDVEQARQALEVAYHDAGYQTVLVNIPEQDVEGGVVVLEVTEGQVERLRVTGSQYHSLKNIREKVPALSEGQVPHLPEVQAQLAKLGEESQDRQVTPVLRAGKTPGKLEVELKVQDELPLHGSVEINSYNVSNTTRTRLLGSIRYDNLWQLHHSASLQYQVSPENSDEVEVWSGTYALPTGFADTRLVFYGIGIASNTAIASAGALSVIGTGEIFGARLVKPLEPQDGLFQNLLFGFDYKNFGQSVNLIGADTQNTPITYTPFTIGYDGSYRGKDFLSALRLNLNFSFRGLGNEQQEFEDKRIFSRANYVYLTGEFRHRHELPFGLQLAGRFSGQVTDSPLISNEQFSAGGPTSVRGYHQTEVLGDHGVMGSVEIISPSLAPAGWGFMNELRALAFFDAAKLWIVKSLPGTASQYQLASAGAGLRLQVWRHFTGELDWAYPLAEVNTVDNGEQRVDFRVAYEF</sequence>
<keyword evidence="3" id="KW-0998">Cell outer membrane</keyword>
<keyword evidence="1" id="KW-0472">Membrane</keyword>
<dbReference type="GO" id="GO:0098046">
    <property type="term" value="C:type V protein secretion system complex"/>
    <property type="evidence" value="ECO:0007669"/>
    <property type="project" value="TreeGrafter"/>
</dbReference>
<evidence type="ECO:0000313" key="8">
    <source>
        <dbReference type="Proteomes" id="UP000266313"/>
    </source>
</evidence>
<dbReference type="RefSeq" id="WP_119628135.1">
    <property type="nucleotide sequence ID" value="NZ_AP017928.1"/>
</dbReference>
<keyword evidence="1" id="KW-1134">Transmembrane beta strand</keyword>
<keyword evidence="2" id="KW-0812">Transmembrane</keyword>
<dbReference type="Pfam" id="PF08479">
    <property type="entry name" value="POTRA_2"/>
    <property type="match status" value="1"/>
</dbReference>
<reference evidence="7 8" key="1">
    <citation type="submission" date="2016-12" db="EMBL/GenBank/DDBJ databases">
        <title>Genome sequencing of Methylocaldum marinum.</title>
        <authorList>
            <person name="Takeuchi M."/>
            <person name="Kamagata Y."/>
            <person name="Hiraoka S."/>
            <person name="Oshima K."/>
            <person name="Hattori M."/>
            <person name="Iwasaki W."/>
        </authorList>
    </citation>
    <scope>NUCLEOTIDE SEQUENCE [LARGE SCALE GENOMIC DNA]</scope>
    <source>
        <strain evidence="7 8">S8</strain>
    </source>
</reference>
<gene>
    <name evidence="7" type="ORF">sS8_0352</name>
</gene>
<dbReference type="GO" id="GO:0046819">
    <property type="term" value="P:protein secretion by the type V secretion system"/>
    <property type="evidence" value="ECO:0007669"/>
    <property type="project" value="TreeGrafter"/>
</dbReference>
<evidence type="ECO:0000256" key="2">
    <source>
        <dbReference type="ARBA" id="ARBA00022692"/>
    </source>
</evidence>
<evidence type="ECO:0000259" key="5">
    <source>
        <dbReference type="Pfam" id="PF03865"/>
    </source>
</evidence>
<dbReference type="GO" id="GO:0008320">
    <property type="term" value="F:protein transmembrane transporter activity"/>
    <property type="evidence" value="ECO:0007669"/>
    <property type="project" value="TreeGrafter"/>
</dbReference>
<evidence type="ECO:0000256" key="1">
    <source>
        <dbReference type="ARBA" id="ARBA00022452"/>
    </source>
</evidence>
<keyword evidence="8" id="KW-1185">Reference proteome</keyword>
<feature type="chain" id="PRO_5012222550" evidence="4">
    <location>
        <begin position="26"/>
        <end position="534"/>
    </location>
</feature>
<dbReference type="PANTHER" id="PTHR34597">
    <property type="entry name" value="SLR1661 PROTEIN"/>
    <property type="match status" value="1"/>
</dbReference>
<organism evidence="7 8">
    <name type="scientific">Methylocaldum marinum</name>
    <dbReference type="NCBI Taxonomy" id="1432792"/>
    <lineage>
        <taxon>Bacteria</taxon>
        <taxon>Pseudomonadati</taxon>
        <taxon>Pseudomonadota</taxon>
        <taxon>Gammaproteobacteria</taxon>
        <taxon>Methylococcales</taxon>
        <taxon>Methylococcaceae</taxon>
        <taxon>Methylocaldum</taxon>
    </lineage>
</organism>
<dbReference type="AlphaFoldDB" id="A0A286P3U8"/>
<evidence type="ECO:0000259" key="6">
    <source>
        <dbReference type="Pfam" id="PF08479"/>
    </source>
</evidence>
<dbReference type="Pfam" id="PF03865">
    <property type="entry name" value="ShlB"/>
    <property type="match status" value="1"/>
</dbReference>
<dbReference type="InterPro" id="IPR051544">
    <property type="entry name" value="TPS_OM_transporter"/>
</dbReference>